<organism evidence="1">
    <name type="scientific">Salmonella enterica subsp. enterica serovar Agona</name>
    <dbReference type="NCBI Taxonomy" id="58095"/>
    <lineage>
        <taxon>Bacteria</taxon>
        <taxon>Pseudomonadati</taxon>
        <taxon>Pseudomonadota</taxon>
        <taxon>Gammaproteobacteria</taxon>
        <taxon>Enterobacterales</taxon>
        <taxon>Enterobacteriaceae</taxon>
        <taxon>Salmonella</taxon>
    </lineage>
</organism>
<feature type="non-terminal residue" evidence="1">
    <location>
        <position position="61"/>
    </location>
</feature>
<gene>
    <name evidence="1" type="ORF">CB381_22875</name>
</gene>
<dbReference type="AlphaFoldDB" id="A0A634WJF1"/>
<evidence type="ECO:0000313" key="1">
    <source>
        <dbReference type="EMBL" id="EDH6342726.1"/>
    </source>
</evidence>
<protein>
    <submittedName>
        <fullName evidence="1">Pentatricopeptide</fullName>
    </submittedName>
</protein>
<proteinExistence type="predicted"/>
<sequence length="61" mass="7310">MNKANTIKLSFFNKYERVHRRNVKIKPEVKYKELEEHLINYTSFLSKIFQTAADGFCRAEN</sequence>
<dbReference type="EMBL" id="AAMIHC010000053">
    <property type="protein sequence ID" value="EDH6342726.1"/>
    <property type="molecule type" value="Genomic_DNA"/>
</dbReference>
<accession>A0A634WJF1</accession>
<reference evidence="1" key="1">
    <citation type="submission" date="2018-07" db="EMBL/GenBank/DDBJ databases">
        <authorList>
            <person name="Ashton P.M."/>
            <person name="Dallman T."/>
            <person name="Nair S."/>
            <person name="De Pinna E."/>
            <person name="Peters T."/>
            <person name="Grant K."/>
        </authorList>
    </citation>
    <scope>NUCLEOTIDE SEQUENCE</scope>
    <source>
        <strain evidence="1">369915</strain>
    </source>
</reference>
<name>A0A634WJF1_SALET</name>
<comment type="caution">
    <text evidence="1">The sequence shown here is derived from an EMBL/GenBank/DDBJ whole genome shotgun (WGS) entry which is preliminary data.</text>
</comment>